<dbReference type="PROSITE" id="PS51819">
    <property type="entry name" value="VOC"/>
    <property type="match status" value="1"/>
</dbReference>
<dbReference type="Pfam" id="PF00903">
    <property type="entry name" value="Glyoxalase"/>
    <property type="match status" value="1"/>
</dbReference>
<gene>
    <name evidence="2" type="ORF">GRI58_13450</name>
</gene>
<reference evidence="2 3" key="1">
    <citation type="submission" date="2019-12" db="EMBL/GenBank/DDBJ databases">
        <title>Genomic-based taxomic classification of the family Erythrobacteraceae.</title>
        <authorList>
            <person name="Xu L."/>
        </authorList>
    </citation>
    <scope>NUCLEOTIDE SEQUENCE [LARGE SCALE GENOMIC DNA]</scope>
    <source>
        <strain evidence="2 3">KEMB 9005-328</strain>
    </source>
</reference>
<dbReference type="Proteomes" id="UP000439780">
    <property type="component" value="Unassembled WGS sequence"/>
</dbReference>
<keyword evidence="3" id="KW-1185">Reference proteome</keyword>
<proteinExistence type="predicted"/>
<dbReference type="RefSeq" id="WP_160754112.1">
    <property type="nucleotide sequence ID" value="NZ_WTYA01000011.1"/>
</dbReference>
<dbReference type="AlphaFoldDB" id="A0A845ALR4"/>
<evidence type="ECO:0000313" key="3">
    <source>
        <dbReference type="Proteomes" id="UP000439780"/>
    </source>
</evidence>
<name>A0A845ALR4_9SPHN</name>
<feature type="domain" description="VOC" evidence="1">
    <location>
        <begin position="6"/>
        <end position="120"/>
    </location>
</feature>
<accession>A0A845ALR4</accession>
<protein>
    <submittedName>
        <fullName evidence="2">Glyoxalase</fullName>
    </submittedName>
</protein>
<dbReference type="EMBL" id="WTYA01000011">
    <property type="protein sequence ID" value="MXP29815.1"/>
    <property type="molecule type" value="Genomic_DNA"/>
</dbReference>
<evidence type="ECO:0000313" key="2">
    <source>
        <dbReference type="EMBL" id="MXP29815.1"/>
    </source>
</evidence>
<dbReference type="InterPro" id="IPR037523">
    <property type="entry name" value="VOC_core"/>
</dbReference>
<dbReference type="InterPro" id="IPR029068">
    <property type="entry name" value="Glyas_Bleomycin-R_OHBP_Dase"/>
</dbReference>
<dbReference type="InterPro" id="IPR004360">
    <property type="entry name" value="Glyas_Fos-R_dOase_dom"/>
</dbReference>
<comment type="caution">
    <text evidence="2">The sequence shown here is derived from an EMBL/GenBank/DDBJ whole genome shotgun (WGS) entry which is preliminary data.</text>
</comment>
<organism evidence="2 3">
    <name type="scientific">Qipengyuania algicida</name>
    <dbReference type="NCBI Taxonomy" id="1836209"/>
    <lineage>
        <taxon>Bacteria</taxon>
        <taxon>Pseudomonadati</taxon>
        <taxon>Pseudomonadota</taxon>
        <taxon>Alphaproteobacteria</taxon>
        <taxon>Sphingomonadales</taxon>
        <taxon>Erythrobacteraceae</taxon>
        <taxon>Qipengyuania</taxon>
    </lineage>
</organism>
<dbReference type="OrthoDB" id="9813630at2"/>
<dbReference type="Gene3D" id="3.10.180.10">
    <property type="entry name" value="2,3-Dihydroxybiphenyl 1,2-Dioxygenase, domain 1"/>
    <property type="match status" value="1"/>
</dbReference>
<sequence length="121" mass="13182">MAGVVGIDHVQLAMPHGGEDRARRFFIGVLGMDEIEKPPHLAVNGGCWFVAGQAHVHLGVEEGHIPSRKAHPALLVDDLVEVRRKLEMAGVPFSPGKPLDGYIRGDTTDPFGNRIELMEQV</sequence>
<dbReference type="SUPFAM" id="SSF54593">
    <property type="entry name" value="Glyoxalase/Bleomycin resistance protein/Dihydroxybiphenyl dioxygenase"/>
    <property type="match status" value="1"/>
</dbReference>
<evidence type="ECO:0000259" key="1">
    <source>
        <dbReference type="PROSITE" id="PS51819"/>
    </source>
</evidence>
<dbReference type="PANTHER" id="PTHR39175:SF1">
    <property type="entry name" value="FAMILY PROTEIN, PUTATIVE (AFU_ORTHOLOGUE AFUA_3G15060)-RELATED"/>
    <property type="match status" value="1"/>
</dbReference>
<dbReference type="PANTHER" id="PTHR39175">
    <property type="entry name" value="FAMILY PROTEIN, PUTATIVE (AFU_ORTHOLOGUE AFUA_3G15060)-RELATED"/>
    <property type="match status" value="1"/>
</dbReference>